<keyword evidence="5" id="KW-1185">Reference proteome</keyword>
<dbReference type="PROSITE" id="PS51459">
    <property type="entry name" value="FIDO"/>
    <property type="match status" value="1"/>
</dbReference>
<proteinExistence type="predicted"/>
<dbReference type="EMBL" id="VUMV01000003">
    <property type="protein sequence ID" value="MST81754.1"/>
    <property type="molecule type" value="Genomic_DNA"/>
</dbReference>
<dbReference type="InterPro" id="IPR036597">
    <property type="entry name" value="Fido-like_dom_sf"/>
</dbReference>
<keyword evidence="2" id="KW-0067">ATP-binding</keyword>
<name>A0A7X2P7M8_9FIRM</name>
<dbReference type="RefSeq" id="WP_154457665.1">
    <property type="nucleotide sequence ID" value="NZ_VUMV01000003.1"/>
</dbReference>
<dbReference type="Gene3D" id="1.10.3290.10">
    <property type="entry name" value="Fido-like domain"/>
    <property type="match status" value="1"/>
</dbReference>
<evidence type="ECO:0000313" key="4">
    <source>
        <dbReference type="EMBL" id="MST81754.1"/>
    </source>
</evidence>
<dbReference type="InterPro" id="IPR040198">
    <property type="entry name" value="Fido_containing"/>
</dbReference>
<evidence type="ECO:0000259" key="3">
    <source>
        <dbReference type="PROSITE" id="PS51459"/>
    </source>
</evidence>
<dbReference type="InterPro" id="IPR003812">
    <property type="entry name" value="Fido"/>
</dbReference>
<feature type="active site" evidence="1">
    <location>
        <position position="197"/>
    </location>
</feature>
<dbReference type="PANTHER" id="PTHR13504:SF38">
    <property type="entry name" value="FIDO DOMAIN-CONTAINING PROTEIN"/>
    <property type="match status" value="1"/>
</dbReference>
<dbReference type="GO" id="GO:0005524">
    <property type="term" value="F:ATP binding"/>
    <property type="evidence" value="ECO:0007669"/>
    <property type="project" value="UniProtKB-KW"/>
</dbReference>
<dbReference type="InterPro" id="IPR036388">
    <property type="entry name" value="WH-like_DNA-bd_sf"/>
</dbReference>
<dbReference type="SUPFAM" id="SSF140931">
    <property type="entry name" value="Fic-like"/>
    <property type="match status" value="1"/>
</dbReference>
<dbReference type="AlphaFoldDB" id="A0A7X2P7M8"/>
<reference evidence="4 5" key="1">
    <citation type="submission" date="2019-08" db="EMBL/GenBank/DDBJ databases">
        <title>In-depth cultivation of the pig gut microbiome towards novel bacterial diversity and tailored functional studies.</title>
        <authorList>
            <person name="Wylensek D."/>
            <person name="Hitch T.C.A."/>
            <person name="Clavel T."/>
        </authorList>
    </citation>
    <scope>NUCLEOTIDE SEQUENCE [LARGE SCALE GENOMIC DNA]</scope>
    <source>
        <strain evidence="4 5">Oil+RF-744-WCA-WT-13</strain>
    </source>
</reference>
<evidence type="ECO:0000256" key="1">
    <source>
        <dbReference type="PIRSR" id="PIRSR640198-1"/>
    </source>
</evidence>
<dbReference type="Gene3D" id="1.10.10.10">
    <property type="entry name" value="Winged helix-like DNA-binding domain superfamily/Winged helix DNA-binding domain"/>
    <property type="match status" value="1"/>
</dbReference>
<comment type="caution">
    <text evidence="4">The sequence shown here is derived from an EMBL/GenBank/DDBJ whole genome shotgun (WGS) entry which is preliminary data.</text>
</comment>
<dbReference type="PANTHER" id="PTHR13504">
    <property type="entry name" value="FIDO DOMAIN-CONTAINING PROTEIN DDB_G0283145"/>
    <property type="match status" value="1"/>
</dbReference>
<dbReference type="Proteomes" id="UP000466864">
    <property type="component" value="Unassembled WGS sequence"/>
</dbReference>
<keyword evidence="2" id="KW-0547">Nucleotide-binding</keyword>
<evidence type="ECO:0000256" key="2">
    <source>
        <dbReference type="PIRSR" id="PIRSR640198-2"/>
    </source>
</evidence>
<dbReference type="Pfam" id="PF02661">
    <property type="entry name" value="Fic"/>
    <property type="match status" value="1"/>
</dbReference>
<feature type="binding site" evidence="2">
    <location>
        <begin position="239"/>
        <end position="240"/>
    </location>
    <ligand>
        <name>ATP</name>
        <dbReference type="ChEBI" id="CHEBI:30616"/>
    </ligand>
</feature>
<accession>A0A7X2P7M8</accession>
<evidence type="ECO:0000313" key="5">
    <source>
        <dbReference type="Proteomes" id="UP000466864"/>
    </source>
</evidence>
<protein>
    <submittedName>
        <fullName evidence="4">Fic family protein</fullName>
    </submittedName>
</protein>
<feature type="binding site" evidence="2">
    <location>
        <begin position="201"/>
        <end position="208"/>
    </location>
    <ligand>
        <name>ATP</name>
        <dbReference type="ChEBI" id="CHEBI:30616"/>
    </ligand>
</feature>
<organism evidence="4 5">
    <name type="scientific">Bilifractor porci</name>
    <dbReference type="NCBI Taxonomy" id="2606636"/>
    <lineage>
        <taxon>Bacteria</taxon>
        <taxon>Bacillati</taxon>
        <taxon>Bacillota</taxon>
        <taxon>Clostridia</taxon>
        <taxon>Lachnospirales</taxon>
        <taxon>Lachnospiraceae</taxon>
        <taxon>Bilifractor</taxon>
    </lineage>
</organism>
<gene>
    <name evidence="4" type="ORF">FYJ60_05435</name>
</gene>
<sequence>MRDFSYQKKWTKLLTPQIVSYLTTIHEYKGRQELIATRHADILQNLVEIARIQSTESSNKIEGIYTSDERLKKIVMDKTTPHSRDEYEIAGYRDVLNTIHESYEHIPIKPALLLQLHRDMYKFEEARIGGSWKSIDNRIEESDEAGNRKVRFQSVSAVETPEAMEHLCKAYQEILADVQVDPLLVIPMFILDFLCIHPFLDGNGRMSRLLTLLLLYKNEYFVGKYISIEKIIETTKDQYYDALQASSAGWHEGNNDYMPFVIYMLSVITAAYREFMERTELVEERKVSKPDRIEEMLRKKLGTFTKTEIQKEFPNIGQATIQRTLSKLQKENKIIKIGGGRYTKYRWNWDNEE</sequence>
<feature type="domain" description="Fido" evidence="3">
    <location>
        <begin position="108"/>
        <end position="266"/>
    </location>
</feature>